<dbReference type="AlphaFoldDB" id="A0A0A9AWK4"/>
<proteinExistence type="predicted"/>
<evidence type="ECO:0000313" key="2">
    <source>
        <dbReference type="EMBL" id="JAD54253.1"/>
    </source>
</evidence>
<reference evidence="2" key="1">
    <citation type="submission" date="2014-09" db="EMBL/GenBank/DDBJ databases">
        <authorList>
            <person name="Magalhaes I.L.F."/>
            <person name="Oliveira U."/>
            <person name="Santos F.R."/>
            <person name="Vidigal T.H.D.A."/>
            <person name="Brescovit A.D."/>
            <person name="Santos A.J."/>
        </authorList>
    </citation>
    <scope>NUCLEOTIDE SEQUENCE</scope>
    <source>
        <tissue evidence="2">Shoot tissue taken approximately 20 cm above the soil surface</tissue>
    </source>
</reference>
<reference evidence="2" key="2">
    <citation type="journal article" date="2015" name="Data Brief">
        <title>Shoot transcriptome of the giant reed, Arundo donax.</title>
        <authorList>
            <person name="Barrero R.A."/>
            <person name="Guerrero F.D."/>
            <person name="Moolhuijzen P."/>
            <person name="Goolsby J.A."/>
            <person name="Tidwell J."/>
            <person name="Bellgard S.E."/>
            <person name="Bellgard M.I."/>
        </authorList>
    </citation>
    <scope>NUCLEOTIDE SEQUENCE</scope>
    <source>
        <tissue evidence="2">Shoot tissue taken approximately 20 cm above the soil surface</tissue>
    </source>
</reference>
<name>A0A0A9AWK4_ARUDO</name>
<evidence type="ECO:0000256" key="1">
    <source>
        <dbReference type="SAM" id="SignalP"/>
    </source>
</evidence>
<dbReference type="EMBL" id="GBRH01243642">
    <property type="protein sequence ID" value="JAD54253.1"/>
    <property type="molecule type" value="Transcribed_RNA"/>
</dbReference>
<accession>A0A0A9AWK4</accession>
<protein>
    <submittedName>
        <fullName evidence="2">Uncharacterized protein</fullName>
    </submittedName>
</protein>
<feature type="signal peptide" evidence="1">
    <location>
        <begin position="1"/>
        <end position="17"/>
    </location>
</feature>
<organism evidence="2">
    <name type="scientific">Arundo donax</name>
    <name type="common">Giant reed</name>
    <name type="synonym">Donax arundinaceus</name>
    <dbReference type="NCBI Taxonomy" id="35708"/>
    <lineage>
        <taxon>Eukaryota</taxon>
        <taxon>Viridiplantae</taxon>
        <taxon>Streptophyta</taxon>
        <taxon>Embryophyta</taxon>
        <taxon>Tracheophyta</taxon>
        <taxon>Spermatophyta</taxon>
        <taxon>Magnoliopsida</taxon>
        <taxon>Liliopsida</taxon>
        <taxon>Poales</taxon>
        <taxon>Poaceae</taxon>
        <taxon>PACMAD clade</taxon>
        <taxon>Arundinoideae</taxon>
        <taxon>Arundineae</taxon>
        <taxon>Arundo</taxon>
    </lineage>
</organism>
<sequence>MYLLRFFITLLVTFSNCTTPSLPLSSCILGFSSRNGSSLLNLSSLIWSLL</sequence>
<feature type="chain" id="PRO_5002060339" evidence="1">
    <location>
        <begin position="18"/>
        <end position="50"/>
    </location>
</feature>
<keyword evidence="1" id="KW-0732">Signal</keyword>